<dbReference type="Proteomes" id="UP001409291">
    <property type="component" value="Unassembled WGS sequence"/>
</dbReference>
<sequence>MFWIFIKAIFAQIDLQQRMNLGRIFIMTMTMVFLMKPFVPTLFYLANVDYIKEYFCVNKDKPMLHCDGSCFLAKKIAESKKKEQSDRLPVDNAMVQVDWIKEIQHCFLSPIIQKSIKVAYIPVYYHKIYLGNPFRPPQFT</sequence>
<keyword evidence="1" id="KW-0812">Transmembrane</keyword>
<gene>
    <name evidence="2" type="ORF">ABE541_15270</name>
</gene>
<name>A0ABV0BZ51_9SPHI</name>
<keyword evidence="1" id="KW-0472">Membrane</keyword>
<dbReference type="EMBL" id="JBDJNQ010000007">
    <property type="protein sequence ID" value="MEN5378622.1"/>
    <property type="molecule type" value="Genomic_DNA"/>
</dbReference>
<evidence type="ECO:0000256" key="1">
    <source>
        <dbReference type="SAM" id="Phobius"/>
    </source>
</evidence>
<dbReference type="RefSeq" id="WP_339424295.1">
    <property type="nucleotide sequence ID" value="NZ_JBDJLH010000002.1"/>
</dbReference>
<comment type="caution">
    <text evidence="2">The sequence shown here is derived from an EMBL/GenBank/DDBJ whole genome shotgun (WGS) entry which is preliminary data.</text>
</comment>
<keyword evidence="1" id="KW-1133">Transmembrane helix</keyword>
<evidence type="ECO:0000313" key="3">
    <source>
        <dbReference type="Proteomes" id="UP001409291"/>
    </source>
</evidence>
<organism evidence="2 3">
    <name type="scientific">Sphingobacterium kitahiroshimense</name>
    <dbReference type="NCBI Taxonomy" id="470446"/>
    <lineage>
        <taxon>Bacteria</taxon>
        <taxon>Pseudomonadati</taxon>
        <taxon>Bacteroidota</taxon>
        <taxon>Sphingobacteriia</taxon>
        <taxon>Sphingobacteriales</taxon>
        <taxon>Sphingobacteriaceae</taxon>
        <taxon>Sphingobacterium</taxon>
    </lineage>
</organism>
<evidence type="ECO:0000313" key="2">
    <source>
        <dbReference type="EMBL" id="MEN5378622.1"/>
    </source>
</evidence>
<reference evidence="2 3" key="1">
    <citation type="submission" date="2024-04" db="EMBL/GenBank/DDBJ databases">
        <title>WGS of bacteria from Torrens River.</title>
        <authorList>
            <person name="Wyrsch E.R."/>
            <person name="Drigo B."/>
        </authorList>
    </citation>
    <scope>NUCLEOTIDE SEQUENCE [LARGE SCALE GENOMIC DNA]</scope>
    <source>
        <strain evidence="2 3">TWI391</strain>
    </source>
</reference>
<protein>
    <submittedName>
        <fullName evidence="2">Uncharacterized protein</fullName>
    </submittedName>
</protein>
<feature type="transmembrane region" description="Helical" evidence="1">
    <location>
        <begin position="21"/>
        <end position="46"/>
    </location>
</feature>
<accession>A0ABV0BZ51</accession>
<proteinExistence type="predicted"/>
<keyword evidence="3" id="KW-1185">Reference proteome</keyword>